<evidence type="ECO:0000256" key="8">
    <source>
        <dbReference type="PROSITE-ProRule" id="PRU00703"/>
    </source>
</evidence>
<dbReference type="Pfam" id="PF01769">
    <property type="entry name" value="MgtE"/>
    <property type="match status" value="1"/>
</dbReference>
<keyword evidence="3 9" id="KW-0813">Transport</keyword>
<comment type="function">
    <text evidence="9">Acts as a magnesium transporter.</text>
</comment>
<evidence type="ECO:0000256" key="2">
    <source>
        <dbReference type="ARBA" id="ARBA00009749"/>
    </source>
</evidence>
<dbReference type="PANTHER" id="PTHR43773:SF1">
    <property type="entry name" value="MAGNESIUM TRANSPORTER MGTE"/>
    <property type="match status" value="1"/>
</dbReference>
<evidence type="ECO:0000256" key="9">
    <source>
        <dbReference type="RuleBase" id="RU362011"/>
    </source>
</evidence>
<keyword evidence="4 9" id="KW-0812">Transmembrane</keyword>
<keyword evidence="6 9" id="KW-1133">Transmembrane helix</keyword>
<dbReference type="PANTHER" id="PTHR43773">
    <property type="entry name" value="MAGNESIUM TRANSPORTER MGTE"/>
    <property type="match status" value="1"/>
</dbReference>
<dbReference type="NCBIfam" id="TIGR00400">
    <property type="entry name" value="mgtE"/>
    <property type="match status" value="1"/>
</dbReference>
<dbReference type="KEGG" id="slim:SCL_2221"/>
<dbReference type="SMART" id="SM00116">
    <property type="entry name" value="CBS"/>
    <property type="match status" value="2"/>
</dbReference>
<dbReference type="SUPFAM" id="SSF161093">
    <property type="entry name" value="MgtE membrane domain-like"/>
    <property type="match status" value="1"/>
</dbReference>
<keyword evidence="12" id="KW-1185">Reference proteome</keyword>
<dbReference type="AlphaFoldDB" id="A0A1B4XI77"/>
<dbReference type="Gene3D" id="1.25.60.10">
    <property type="entry name" value="MgtE N-terminal domain-like"/>
    <property type="match status" value="1"/>
</dbReference>
<keyword evidence="8" id="KW-0129">CBS domain</keyword>
<feature type="transmembrane region" description="Helical" evidence="9">
    <location>
        <begin position="364"/>
        <end position="384"/>
    </location>
</feature>
<evidence type="ECO:0000256" key="7">
    <source>
        <dbReference type="ARBA" id="ARBA00023136"/>
    </source>
</evidence>
<organism evidence="11 12">
    <name type="scientific">Sulfuricaulis limicola</name>
    <dbReference type="NCBI Taxonomy" id="1620215"/>
    <lineage>
        <taxon>Bacteria</taxon>
        <taxon>Pseudomonadati</taxon>
        <taxon>Pseudomonadota</taxon>
        <taxon>Gammaproteobacteria</taxon>
        <taxon>Acidiferrobacterales</taxon>
        <taxon>Acidiferrobacteraceae</taxon>
        <taxon>Sulfuricaulis</taxon>
    </lineage>
</organism>
<dbReference type="InParanoid" id="A0A1B4XI77"/>
<comment type="subcellular location">
    <subcellularLocation>
        <location evidence="9">Cell membrane</location>
        <topology evidence="9">Multi-pass membrane protein</topology>
    </subcellularLocation>
    <subcellularLocation>
        <location evidence="1">Membrane</location>
        <topology evidence="1">Multi-pass membrane protein</topology>
    </subcellularLocation>
</comment>
<comment type="subunit">
    <text evidence="9">Homodimer.</text>
</comment>
<dbReference type="InterPro" id="IPR046342">
    <property type="entry name" value="CBS_dom_sf"/>
</dbReference>
<dbReference type="Gene3D" id="1.10.357.20">
    <property type="entry name" value="SLC41 divalent cation transporters, integral membrane domain"/>
    <property type="match status" value="1"/>
</dbReference>
<keyword evidence="9" id="KW-1003">Cell membrane</keyword>
<dbReference type="SUPFAM" id="SSF54631">
    <property type="entry name" value="CBS-domain pair"/>
    <property type="match status" value="1"/>
</dbReference>
<accession>A0A1B4XI77</accession>
<comment type="caution">
    <text evidence="9">Lacks conserved residue(s) required for the propagation of feature annotation.</text>
</comment>
<dbReference type="InterPro" id="IPR006669">
    <property type="entry name" value="MgtE_transporter"/>
</dbReference>
<evidence type="ECO:0000256" key="5">
    <source>
        <dbReference type="ARBA" id="ARBA00022842"/>
    </source>
</evidence>
<evidence type="ECO:0000313" key="12">
    <source>
        <dbReference type="Proteomes" id="UP000243180"/>
    </source>
</evidence>
<evidence type="ECO:0000313" key="11">
    <source>
        <dbReference type="EMBL" id="BAV34510.1"/>
    </source>
</evidence>
<dbReference type="RefSeq" id="WP_096361243.1">
    <property type="nucleotide sequence ID" value="NZ_AP014879.1"/>
</dbReference>
<keyword evidence="7 9" id="KW-0472">Membrane</keyword>
<dbReference type="Pfam" id="PF03448">
    <property type="entry name" value="MgtE_N"/>
    <property type="match status" value="1"/>
</dbReference>
<evidence type="ECO:0000259" key="10">
    <source>
        <dbReference type="PROSITE" id="PS51371"/>
    </source>
</evidence>
<evidence type="ECO:0000256" key="4">
    <source>
        <dbReference type="ARBA" id="ARBA00022692"/>
    </source>
</evidence>
<feature type="domain" description="CBS" evidence="10">
    <location>
        <begin position="206"/>
        <end position="262"/>
    </location>
</feature>
<dbReference type="InterPro" id="IPR000644">
    <property type="entry name" value="CBS_dom"/>
</dbReference>
<reference evidence="11 12" key="1">
    <citation type="submission" date="2015-05" db="EMBL/GenBank/DDBJ databases">
        <title>Complete genome sequence of a sulfur-oxidizing gammaproteobacterium strain HA5.</title>
        <authorList>
            <person name="Miura A."/>
            <person name="Kojima H."/>
            <person name="Fukui M."/>
        </authorList>
    </citation>
    <scope>NUCLEOTIDE SEQUENCE [LARGE SCALE GENOMIC DNA]</scope>
    <source>
        <strain evidence="11 12">HA5</strain>
    </source>
</reference>
<dbReference type="InterPro" id="IPR036739">
    <property type="entry name" value="SLC41_membr_dom_sf"/>
</dbReference>
<dbReference type="EMBL" id="AP014879">
    <property type="protein sequence ID" value="BAV34510.1"/>
    <property type="molecule type" value="Genomic_DNA"/>
</dbReference>
<gene>
    <name evidence="11" type="ORF">SCL_2221</name>
</gene>
<sequence>MGKTRKPKKPDHLKQVLAALEAGDTAQVRGILADLHPADIARILEGLPPEPRATVWAQVDIQHMGEVLLELPEAVRGDLVKLMDGAALAAAARALDTDDIADLIPELSDDVIAEILFALDKQDRQRLDSVLSYAEDTAGGLMNVDAITVRENITLEVVLRYLRRREELPEHTNQLFVVDRDDRVVGILSVAKLLTSDAWMRVSQVMEREVIKFPVLTPDKEVAAAFERYNLISAPVVDENNHLLGRITVDDVVDVMREQAERERLDRAGLREAEDMFASVWQTVRNRWTWVAINLVTAIIASRVIGAFEDSIEKLVALASLMPIVAGIGGNTGNQTTTMIVRALALGQLSETSMRALFAKEIRVSLVNGLVWGGLLGIMAYVLYHNISLGVVMTAAMTLNLMLAASAGVLIPLTRLKLGRDPARGSSVLITAITDSGGFFIFLGLATLFLV</sequence>
<feature type="domain" description="CBS" evidence="10">
    <location>
        <begin position="142"/>
        <end position="205"/>
    </location>
</feature>
<dbReference type="InterPro" id="IPR006668">
    <property type="entry name" value="Mg_transptr_MgtE_intracell_dom"/>
</dbReference>
<dbReference type="OrthoDB" id="9790355at2"/>
<dbReference type="SUPFAM" id="SSF158791">
    <property type="entry name" value="MgtE N-terminal domain-like"/>
    <property type="match status" value="1"/>
</dbReference>
<dbReference type="GO" id="GO:0005886">
    <property type="term" value="C:plasma membrane"/>
    <property type="evidence" value="ECO:0007669"/>
    <property type="project" value="UniProtKB-SubCell"/>
</dbReference>
<proteinExistence type="inferred from homology"/>
<name>A0A1B4XI77_9GAMM</name>
<dbReference type="InterPro" id="IPR006667">
    <property type="entry name" value="SLC41_membr_dom"/>
</dbReference>
<keyword evidence="9" id="KW-0479">Metal-binding</keyword>
<evidence type="ECO:0000256" key="6">
    <source>
        <dbReference type="ARBA" id="ARBA00022989"/>
    </source>
</evidence>
<feature type="transmembrane region" description="Helical" evidence="9">
    <location>
        <begin position="428"/>
        <end position="450"/>
    </location>
</feature>
<dbReference type="Proteomes" id="UP000243180">
    <property type="component" value="Chromosome"/>
</dbReference>
<dbReference type="CDD" id="cd04606">
    <property type="entry name" value="CBS_pair_Mg_transporter"/>
    <property type="match status" value="1"/>
</dbReference>
<feature type="transmembrane region" description="Helical" evidence="9">
    <location>
        <begin position="390"/>
        <end position="416"/>
    </location>
</feature>
<protein>
    <recommendedName>
        <fullName evidence="9">Magnesium transporter MgtE</fullName>
    </recommendedName>
</protein>
<dbReference type="GO" id="GO:0015095">
    <property type="term" value="F:magnesium ion transmembrane transporter activity"/>
    <property type="evidence" value="ECO:0007669"/>
    <property type="project" value="UniProtKB-UniRule"/>
</dbReference>
<dbReference type="SMART" id="SM00924">
    <property type="entry name" value="MgtE_N"/>
    <property type="match status" value="1"/>
</dbReference>
<comment type="similarity">
    <text evidence="2 9">Belongs to the SLC41A transporter family.</text>
</comment>
<dbReference type="InterPro" id="IPR038076">
    <property type="entry name" value="MgtE_N_sf"/>
</dbReference>
<dbReference type="GO" id="GO:0046872">
    <property type="term" value="F:metal ion binding"/>
    <property type="evidence" value="ECO:0007669"/>
    <property type="project" value="UniProtKB-KW"/>
</dbReference>
<dbReference type="Gene3D" id="3.10.580.10">
    <property type="entry name" value="CBS-domain"/>
    <property type="match status" value="1"/>
</dbReference>
<keyword evidence="5 9" id="KW-0460">Magnesium</keyword>
<evidence type="ECO:0000256" key="3">
    <source>
        <dbReference type="ARBA" id="ARBA00022448"/>
    </source>
</evidence>
<dbReference type="PROSITE" id="PS51371">
    <property type="entry name" value="CBS"/>
    <property type="match status" value="2"/>
</dbReference>
<dbReference type="Pfam" id="PF00571">
    <property type="entry name" value="CBS"/>
    <property type="match status" value="2"/>
</dbReference>
<evidence type="ECO:0000256" key="1">
    <source>
        <dbReference type="ARBA" id="ARBA00004141"/>
    </source>
</evidence>